<accession>F4R4P2</accession>
<dbReference type="EMBL" id="GL883090">
    <property type="protein sequence ID" value="EGG12965.1"/>
    <property type="molecule type" value="Genomic_DNA"/>
</dbReference>
<dbReference type="SUPFAM" id="SSF81901">
    <property type="entry name" value="HCP-like"/>
    <property type="match status" value="1"/>
</dbReference>
<proteinExistence type="inferred from homology"/>
<keyword evidence="5" id="KW-1185">Reference proteome</keyword>
<reference evidence="5" key="1">
    <citation type="journal article" date="2011" name="Proc. Natl. Acad. Sci. U.S.A.">
        <title>Obligate biotrophy features unraveled by the genomic analysis of rust fungi.</title>
        <authorList>
            <person name="Duplessis S."/>
            <person name="Cuomo C.A."/>
            <person name="Lin Y.-C."/>
            <person name="Aerts A."/>
            <person name="Tisserant E."/>
            <person name="Veneault-Fourrey C."/>
            <person name="Joly D.L."/>
            <person name="Hacquard S."/>
            <person name="Amselem J."/>
            <person name="Cantarel B.L."/>
            <person name="Chiu R."/>
            <person name="Coutinho P.M."/>
            <person name="Feau N."/>
            <person name="Field M."/>
            <person name="Frey P."/>
            <person name="Gelhaye E."/>
            <person name="Goldberg J."/>
            <person name="Grabherr M.G."/>
            <person name="Kodira C.D."/>
            <person name="Kohler A."/>
            <person name="Kuees U."/>
            <person name="Lindquist E.A."/>
            <person name="Lucas S.M."/>
            <person name="Mago R."/>
            <person name="Mauceli E."/>
            <person name="Morin E."/>
            <person name="Murat C."/>
            <person name="Pangilinan J.L."/>
            <person name="Park R."/>
            <person name="Pearson M."/>
            <person name="Quesneville H."/>
            <person name="Rouhier N."/>
            <person name="Sakthikumar S."/>
            <person name="Salamov A.A."/>
            <person name="Schmutz J."/>
            <person name="Selles B."/>
            <person name="Shapiro H."/>
            <person name="Tanguay P."/>
            <person name="Tuskan G.A."/>
            <person name="Henrissat B."/>
            <person name="Van de Peer Y."/>
            <person name="Rouze P."/>
            <person name="Ellis J.G."/>
            <person name="Dodds P.N."/>
            <person name="Schein J.E."/>
            <person name="Zhong S."/>
            <person name="Hamelin R.C."/>
            <person name="Grigoriev I.V."/>
            <person name="Szabo L.J."/>
            <person name="Martin F."/>
        </authorList>
    </citation>
    <scope>NUCLEOTIDE SEQUENCE [LARGE SCALE GENOMIC DNA]</scope>
    <source>
        <strain evidence="5">98AG31 / pathotype 3-4-7</strain>
    </source>
</reference>
<dbReference type="SUPFAM" id="SSF48452">
    <property type="entry name" value="TPR-like"/>
    <property type="match status" value="1"/>
</dbReference>
<evidence type="ECO:0000313" key="5">
    <source>
        <dbReference type="Proteomes" id="UP000001072"/>
    </source>
</evidence>
<dbReference type="InParanoid" id="F4R4P2"/>
<dbReference type="KEGG" id="mlr:MELLADRAFT_32578"/>
<dbReference type="HOGENOM" id="CLU_042054_0_0_1"/>
<dbReference type="GeneID" id="18927222"/>
<dbReference type="VEuPathDB" id="FungiDB:MELLADRAFT_32578"/>
<dbReference type="STRING" id="747676.F4R4P2"/>
<evidence type="ECO:0000313" key="4">
    <source>
        <dbReference type="EMBL" id="EGG12965.1"/>
    </source>
</evidence>
<dbReference type="GO" id="GO:0005680">
    <property type="term" value="C:anaphase-promoting complex"/>
    <property type="evidence" value="ECO:0007669"/>
    <property type="project" value="TreeGrafter"/>
</dbReference>
<dbReference type="GO" id="GO:0007091">
    <property type="term" value="P:metaphase/anaphase transition of mitotic cell cycle"/>
    <property type="evidence" value="ECO:0007669"/>
    <property type="project" value="TreeGrafter"/>
</dbReference>
<dbReference type="Gene3D" id="1.25.40.10">
    <property type="entry name" value="Tetratricopeptide repeat domain"/>
    <property type="match status" value="3"/>
</dbReference>
<evidence type="ECO:0000256" key="2">
    <source>
        <dbReference type="ARBA" id="ARBA00038210"/>
    </source>
</evidence>
<organism evidence="5">
    <name type="scientific">Melampsora larici-populina (strain 98AG31 / pathotype 3-4-7)</name>
    <name type="common">Poplar leaf rust fungus</name>
    <dbReference type="NCBI Taxonomy" id="747676"/>
    <lineage>
        <taxon>Eukaryota</taxon>
        <taxon>Fungi</taxon>
        <taxon>Dikarya</taxon>
        <taxon>Basidiomycota</taxon>
        <taxon>Pucciniomycotina</taxon>
        <taxon>Pucciniomycetes</taxon>
        <taxon>Pucciniales</taxon>
        <taxon>Melampsoraceae</taxon>
        <taxon>Melampsora</taxon>
    </lineage>
</organism>
<name>F4R4P2_MELLP</name>
<dbReference type="eggNOG" id="KOG1126">
    <property type="taxonomic scope" value="Eukaryota"/>
</dbReference>
<keyword evidence="1 3" id="KW-0802">TPR repeat</keyword>
<dbReference type="PROSITE" id="PS50005">
    <property type="entry name" value="TPR"/>
    <property type="match status" value="2"/>
</dbReference>
<protein>
    <submittedName>
        <fullName evidence="4">Uncharacterized protein</fullName>
    </submittedName>
</protein>
<evidence type="ECO:0000256" key="1">
    <source>
        <dbReference type="ARBA" id="ARBA00022803"/>
    </source>
</evidence>
<dbReference type="AlphaFoldDB" id="F4R4P2"/>
<dbReference type="Proteomes" id="UP000001072">
    <property type="component" value="Unassembled WGS sequence"/>
</dbReference>
<dbReference type="GO" id="GO:0031145">
    <property type="term" value="P:anaphase-promoting complex-dependent catabolic process"/>
    <property type="evidence" value="ECO:0007669"/>
    <property type="project" value="TreeGrafter"/>
</dbReference>
<gene>
    <name evidence="4" type="ORF">MELLADRAFT_32578</name>
</gene>
<sequence>MNWLKDLLKRFGKSYLSLSRFQCEEVLDELSNLSDEQKKSWRVYCLIGRARFEMLDYKSAEIAFKKAREAFPHLVTHMDIYSTLLWHLRKTTHLSYLSQEMQLINPTAPETWIATGNLFSRLDDHPNALKSFKRATQLSTSNEYAYTLSGHECLITSEYSRSLIFFRESLRRKPIKNYTAYFGLGECYFKQEKFKLAHYFFHQAYQINDQNPLIICGIGKVLEKMGEEKEAIKVYGIALEIGNRLGNRFSHGNGVGGCDSIVRFSRAKVLIGMGEYQAAKLDLIELLKTVPTEYNVRFLLGKVYGILGDRKNCIKQLTYAQDLEPKSAGSIKKILIGFQDESKNQKERLMELNENSSVSNLDHQDERRRDDERIGDLSIYSV</sequence>
<feature type="repeat" description="TPR" evidence="3">
    <location>
        <begin position="109"/>
        <end position="142"/>
    </location>
</feature>
<comment type="similarity">
    <text evidence="2">Belongs to the APC3/CDC27 family.</text>
</comment>
<dbReference type="InterPro" id="IPR019734">
    <property type="entry name" value="TPR_rpt"/>
</dbReference>
<dbReference type="PANTHER" id="PTHR12558">
    <property type="entry name" value="CELL DIVISION CYCLE 16,23,27"/>
    <property type="match status" value="1"/>
</dbReference>
<dbReference type="RefSeq" id="XP_007403903.1">
    <property type="nucleotide sequence ID" value="XM_007403841.1"/>
</dbReference>
<dbReference type="OrthoDB" id="10248520at2759"/>
<dbReference type="PANTHER" id="PTHR12558:SF13">
    <property type="entry name" value="CELL DIVISION CYCLE PROTEIN 27 HOMOLOG"/>
    <property type="match status" value="1"/>
</dbReference>
<dbReference type="SMART" id="SM00028">
    <property type="entry name" value="TPR"/>
    <property type="match status" value="7"/>
</dbReference>
<dbReference type="FunCoup" id="F4R4P2">
    <property type="interactions" value="751"/>
</dbReference>
<feature type="repeat" description="TPR" evidence="3">
    <location>
        <begin position="178"/>
        <end position="211"/>
    </location>
</feature>
<dbReference type="GO" id="GO:0051301">
    <property type="term" value="P:cell division"/>
    <property type="evidence" value="ECO:0007669"/>
    <property type="project" value="TreeGrafter"/>
</dbReference>
<evidence type="ECO:0000256" key="3">
    <source>
        <dbReference type="PROSITE-ProRule" id="PRU00339"/>
    </source>
</evidence>
<dbReference type="GO" id="GO:0005737">
    <property type="term" value="C:cytoplasm"/>
    <property type="evidence" value="ECO:0007669"/>
    <property type="project" value="TreeGrafter"/>
</dbReference>
<dbReference type="GO" id="GO:0016567">
    <property type="term" value="P:protein ubiquitination"/>
    <property type="evidence" value="ECO:0007669"/>
    <property type="project" value="TreeGrafter"/>
</dbReference>
<dbReference type="InterPro" id="IPR011990">
    <property type="entry name" value="TPR-like_helical_dom_sf"/>
</dbReference>